<evidence type="ECO:0008006" key="3">
    <source>
        <dbReference type="Google" id="ProtNLM"/>
    </source>
</evidence>
<reference evidence="1 2" key="1">
    <citation type="submission" date="2017-06" db="EMBL/GenBank/DDBJ databases">
        <title>Genome sequencing of cyanobaciteial culture collection at National Institute for Environmental Studies (NIES).</title>
        <authorList>
            <person name="Hirose Y."/>
            <person name="Shimura Y."/>
            <person name="Fujisawa T."/>
            <person name="Nakamura Y."/>
            <person name="Kawachi M."/>
        </authorList>
    </citation>
    <scope>NUCLEOTIDE SEQUENCE [LARGE SCALE GENOMIC DNA]</scope>
    <source>
        <strain evidence="1 2">NIES-267</strain>
    </source>
</reference>
<organism evidence="1 2">
    <name type="scientific">Calothrix parasitica NIES-267</name>
    <dbReference type="NCBI Taxonomy" id="1973488"/>
    <lineage>
        <taxon>Bacteria</taxon>
        <taxon>Bacillati</taxon>
        <taxon>Cyanobacteriota</taxon>
        <taxon>Cyanophyceae</taxon>
        <taxon>Nostocales</taxon>
        <taxon>Calotrichaceae</taxon>
        <taxon>Calothrix</taxon>
    </lineage>
</organism>
<dbReference type="Proteomes" id="UP000218418">
    <property type="component" value="Chromosome"/>
</dbReference>
<proteinExistence type="predicted"/>
<protein>
    <recommendedName>
        <fullName evidence="3">RNA polymerase sigma factor 70 region 4 type 2 domain-containing protein</fullName>
    </recommendedName>
</protein>
<name>A0A1Z4LXF2_9CYAN</name>
<dbReference type="OrthoDB" id="527295at2"/>
<keyword evidence="2" id="KW-1185">Reference proteome</keyword>
<evidence type="ECO:0000313" key="1">
    <source>
        <dbReference type="EMBL" id="BAY85937.1"/>
    </source>
</evidence>
<gene>
    <name evidence="1" type="ORF">NIES267_54430</name>
</gene>
<dbReference type="AlphaFoldDB" id="A0A1Z4LXF2"/>
<dbReference type="EMBL" id="AP018227">
    <property type="protein sequence ID" value="BAY85937.1"/>
    <property type="molecule type" value="Genomic_DNA"/>
</dbReference>
<accession>A0A1Z4LXF2</accession>
<sequence>MFLEKPMLVKKRINLIDKFSSFICFTANNHQIQFSWKVDVRLENNMKLKLAADSEAKESFWAQYFLKVLLTKDRPNNLECNFSIAKKHFSAYLQEACFKAAKDIQYEFKYIKHKYSLEEFFQIANVAANSPTKYFKNFNFERNQINIEAYAITAFKRFIRNQIYRQDLEARRTRFSSYGLLKDLSAGELNDALLAQNFYTQQIIHHRLAWQCFCEMFRVSPNCSGSRNIGENEFKAIADYYNQRCSQLNLDILPATDIVIQEMLLTCIDAAKNYRNKQYLYFEEDYFGASDPAPSKWDVLIQQEESQQLKVILDRLFINMPEQCQIMFKLWQGLNLTQTEIAHLLKYKYSGLQKQYQVARQLKKYNRDILKKFASEWNQSNPEIHINNEKDIERIKYAFHKYFHIYCQQFIFSLLDKVFEDFEDKNKENILIIQLETDYIKDSNELPQIPIRFLENFKHYMERTMHLEPDSLSIANNKLADVVNQWIRRTKQG</sequence>
<evidence type="ECO:0000313" key="2">
    <source>
        <dbReference type="Proteomes" id="UP000218418"/>
    </source>
</evidence>